<evidence type="ECO:0000313" key="1">
    <source>
        <dbReference type="EMBL" id="KAJ7694412.1"/>
    </source>
</evidence>
<proteinExistence type="predicted"/>
<reference evidence="1" key="1">
    <citation type="submission" date="2023-03" db="EMBL/GenBank/DDBJ databases">
        <title>Massive genome expansion in bonnet fungi (Mycena s.s.) driven by repeated elements and novel gene families across ecological guilds.</title>
        <authorList>
            <consortium name="Lawrence Berkeley National Laboratory"/>
            <person name="Harder C.B."/>
            <person name="Miyauchi S."/>
            <person name="Viragh M."/>
            <person name="Kuo A."/>
            <person name="Thoen E."/>
            <person name="Andreopoulos B."/>
            <person name="Lu D."/>
            <person name="Skrede I."/>
            <person name="Drula E."/>
            <person name="Henrissat B."/>
            <person name="Morin E."/>
            <person name="Kohler A."/>
            <person name="Barry K."/>
            <person name="LaButti K."/>
            <person name="Morin E."/>
            <person name="Salamov A."/>
            <person name="Lipzen A."/>
            <person name="Mereny Z."/>
            <person name="Hegedus B."/>
            <person name="Baldrian P."/>
            <person name="Stursova M."/>
            <person name="Weitz H."/>
            <person name="Taylor A."/>
            <person name="Grigoriev I.V."/>
            <person name="Nagy L.G."/>
            <person name="Martin F."/>
            <person name="Kauserud H."/>
        </authorList>
    </citation>
    <scope>NUCLEOTIDE SEQUENCE</scope>
    <source>
        <strain evidence="1">CBHHK067</strain>
    </source>
</reference>
<dbReference type="EMBL" id="JARKIE010000042">
    <property type="protein sequence ID" value="KAJ7694412.1"/>
    <property type="molecule type" value="Genomic_DNA"/>
</dbReference>
<organism evidence="1 2">
    <name type="scientific">Mycena rosella</name>
    <name type="common">Pink bonnet</name>
    <name type="synonym">Agaricus rosellus</name>
    <dbReference type="NCBI Taxonomy" id="1033263"/>
    <lineage>
        <taxon>Eukaryota</taxon>
        <taxon>Fungi</taxon>
        <taxon>Dikarya</taxon>
        <taxon>Basidiomycota</taxon>
        <taxon>Agaricomycotina</taxon>
        <taxon>Agaricomycetes</taxon>
        <taxon>Agaricomycetidae</taxon>
        <taxon>Agaricales</taxon>
        <taxon>Marasmiineae</taxon>
        <taxon>Mycenaceae</taxon>
        <taxon>Mycena</taxon>
    </lineage>
</organism>
<name>A0AAD7DLY8_MYCRO</name>
<sequence length="54" mass="5837">MYAISHVLPTVEQAAASIPVRTTNTDTKLANQRDPQCAQCGWRGSHAPDCALIK</sequence>
<dbReference type="AlphaFoldDB" id="A0AAD7DLY8"/>
<evidence type="ECO:0000313" key="2">
    <source>
        <dbReference type="Proteomes" id="UP001221757"/>
    </source>
</evidence>
<comment type="caution">
    <text evidence="1">The sequence shown here is derived from an EMBL/GenBank/DDBJ whole genome shotgun (WGS) entry which is preliminary data.</text>
</comment>
<protein>
    <submittedName>
        <fullName evidence="1">Uncharacterized protein</fullName>
    </submittedName>
</protein>
<keyword evidence="2" id="KW-1185">Reference proteome</keyword>
<gene>
    <name evidence="1" type="ORF">B0H17DRAFT_1057568</name>
</gene>
<dbReference type="Proteomes" id="UP001221757">
    <property type="component" value="Unassembled WGS sequence"/>
</dbReference>
<accession>A0AAD7DLY8</accession>